<evidence type="ECO:0000313" key="7">
    <source>
        <dbReference type="Proteomes" id="UP000823561"/>
    </source>
</evidence>
<dbReference type="GO" id="GO:0007165">
    <property type="term" value="P:signal transduction"/>
    <property type="evidence" value="ECO:0007669"/>
    <property type="project" value="InterPro"/>
</dbReference>
<dbReference type="Proteomes" id="UP000823561">
    <property type="component" value="Chromosome 4"/>
</dbReference>
<dbReference type="FunFam" id="1.10.533.10:FF:000030">
    <property type="entry name" value="Interleukin-1 receptor-associated kinase-like 2"/>
    <property type="match status" value="1"/>
</dbReference>
<dbReference type="AlphaFoldDB" id="A0AAV6H4M5"/>
<organism evidence="6 7">
    <name type="scientific">Alosa alosa</name>
    <name type="common">allis shad</name>
    <dbReference type="NCBI Taxonomy" id="278164"/>
    <lineage>
        <taxon>Eukaryota</taxon>
        <taxon>Metazoa</taxon>
        <taxon>Chordata</taxon>
        <taxon>Craniata</taxon>
        <taxon>Vertebrata</taxon>
        <taxon>Euteleostomi</taxon>
        <taxon>Actinopterygii</taxon>
        <taxon>Neopterygii</taxon>
        <taxon>Teleostei</taxon>
        <taxon>Clupei</taxon>
        <taxon>Clupeiformes</taxon>
        <taxon>Clupeoidei</taxon>
        <taxon>Clupeidae</taxon>
        <taxon>Alosa</taxon>
    </lineage>
</organism>
<dbReference type="PANTHER" id="PTHR27001">
    <property type="entry name" value="OS01G0253100 PROTEIN"/>
    <property type="match status" value="1"/>
</dbReference>
<dbReference type="PROSITE" id="PS50011">
    <property type="entry name" value="PROTEIN_KINASE_DOM"/>
    <property type="match status" value="1"/>
</dbReference>
<feature type="binding site" evidence="3">
    <location>
        <position position="228"/>
    </location>
    <ligand>
        <name>ATP</name>
        <dbReference type="ChEBI" id="CHEBI:30616"/>
    </ligand>
</feature>
<dbReference type="GO" id="GO:0005886">
    <property type="term" value="C:plasma membrane"/>
    <property type="evidence" value="ECO:0007669"/>
    <property type="project" value="TreeGrafter"/>
</dbReference>
<accession>A0AAV6H4M5</accession>
<feature type="region of interest" description="Disordered" evidence="4">
    <location>
        <begin position="683"/>
        <end position="706"/>
    </location>
</feature>
<feature type="domain" description="Protein kinase" evidence="5">
    <location>
        <begin position="200"/>
        <end position="510"/>
    </location>
</feature>
<dbReference type="GO" id="GO:0045087">
    <property type="term" value="P:innate immune response"/>
    <property type="evidence" value="ECO:0007669"/>
    <property type="project" value="UniProtKB-ARBA"/>
</dbReference>
<name>A0AAV6H4M5_9TELE</name>
<dbReference type="GO" id="GO:0071345">
    <property type="term" value="P:cellular response to cytokine stimulus"/>
    <property type="evidence" value="ECO:0007669"/>
    <property type="project" value="UniProtKB-ARBA"/>
</dbReference>
<dbReference type="InterPro" id="IPR011009">
    <property type="entry name" value="Kinase-like_dom_sf"/>
</dbReference>
<keyword evidence="1 3" id="KW-0547">Nucleotide-binding</keyword>
<sequence length="706" mass="78186">MSKTKNVYIHELPPVVLYDFTRLMDTLSQSDWIGFASHVVLDQTELRLIERYEDRTNRLMNIWSCRNGTVSDLLTILTDLKMYRARDIIFNWMQTQSPPSEQPPCPPRSPPRSSFSPPSSLFYPVKEPKHTKPVSESKHLPLPGPPPAELVSHEGRKPTALPEASSAQPASLKSVDLYNSLSSCAMCWSFEEIQRGTENFSLARQIGEGGFGMVYRATMRNTDYAVKKLKEDSQLDWTLVKQSFKTEVEKLSLYRHPNILDFAGYSIGEGTHCLLYAFMPNGSLEDRLHCQDIPVLSWSQRLGALMGAAKALQFLHSWSPQVIHGDVKSSNILLGEHFEPKLGDFGLARLCQTPGRATGKTTTVAQTKTVRGTLAYLPDEYLKDGLLGVEIDVYSFGVVLLEVLTGRRALEVTDRSKAIYLKDLVAELEDEGQSTRTGKNSQTENISTAAQHICRNHLDSKVVTGGKPVPSGALEIAQLACQCLHRRRKKRPLMAEVFKTLQNNYKNQMYTCRSINISSELPQPPPPQTPAWTDTSVEALRSEFTKLGPQEDTYCCTQHVHVPSLSSMAYSSEFQKDDGSKETLGMYCSHRFPCESDESQGFSQYFSSSNSSTLPKSNIPGTIRSLGDGDYSSSGSQAGLSQTSSAAGLSSEGIVVNAAKQQLVHKMALYEKGLLASSGLFSSGSGSYGEESTQSQEPVESEEFEY</sequence>
<feature type="compositionally biased region" description="Basic and acidic residues" evidence="4">
    <location>
        <begin position="126"/>
        <end position="139"/>
    </location>
</feature>
<proteinExistence type="predicted"/>
<dbReference type="GO" id="GO:0004672">
    <property type="term" value="F:protein kinase activity"/>
    <property type="evidence" value="ECO:0007669"/>
    <property type="project" value="InterPro"/>
</dbReference>
<gene>
    <name evidence="6" type="ORF">AALO_G00052100</name>
</gene>
<dbReference type="Gene3D" id="1.10.533.10">
    <property type="entry name" value="Death Domain, Fas"/>
    <property type="match status" value="1"/>
</dbReference>
<feature type="compositionally biased region" description="Low complexity" evidence="4">
    <location>
        <begin position="625"/>
        <end position="636"/>
    </location>
</feature>
<evidence type="ECO:0000259" key="5">
    <source>
        <dbReference type="PROSITE" id="PS50011"/>
    </source>
</evidence>
<feature type="region of interest" description="Disordered" evidence="4">
    <location>
        <begin position="605"/>
        <end position="643"/>
    </location>
</feature>
<keyword evidence="2 3" id="KW-0067">ATP-binding</keyword>
<dbReference type="InterPro" id="IPR017441">
    <property type="entry name" value="Protein_kinase_ATP_BS"/>
</dbReference>
<dbReference type="SUPFAM" id="SSF47986">
    <property type="entry name" value="DEATH domain"/>
    <property type="match status" value="1"/>
</dbReference>
<dbReference type="Pfam" id="PF00531">
    <property type="entry name" value="Death"/>
    <property type="match status" value="1"/>
</dbReference>
<feature type="compositionally biased region" description="Pro residues" evidence="4">
    <location>
        <begin position="100"/>
        <end position="110"/>
    </location>
</feature>
<dbReference type="PROSITE" id="PS00107">
    <property type="entry name" value="PROTEIN_KINASE_ATP"/>
    <property type="match status" value="1"/>
</dbReference>
<dbReference type="InterPro" id="IPR000719">
    <property type="entry name" value="Prot_kinase_dom"/>
</dbReference>
<reference evidence="6" key="1">
    <citation type="submission" date="2020-10" db="EMBL/GenBank/DDBJ databases">
        <title>Chromosome-scale genome assembly of the Allis shad, Alosa alosa.</title>
        <authorList>
            <person name="Margot Z."/>
            <person name="Christophe K."/>
            <person name="Cabau C."/>
            <person name="Louis A."/>
            <person name="Berthelot C."/>
            <person name="Parey E."/>
            <person name="Roest Crollius H."/>
            <person name="Montfort J."/>
            <person name="Robinson-Rechavi M."/>
            <person name="Bucao C."/>
            <person name="Bouchez O."/>
            <person name="Gislard M."/>
            <person name="Lluch J."/>
            <person name="Milhes M."/>
            <person name="Lampietro C."/>
            <person name="Lopez Roques C."/>
            <person name="Donnadieu C."/>
            <person name="Braasch I."/>
            <person name="Desvignes T."/>
            <person name="Postlethwait J."/>
            <person name="Bobe J."/>
            <person name="Guiguen Y."/>
        </authorList>
    </citation>
    <scope>NUCLEOTIDE SEQUENCE</scope>
    <source>
        <strain evidence="6">M-15738</strain>
        <tissue evidence="6">Blood</tissue>
    </source>
</reference>
<feature type="region of interest" description="Disordered" evidence="4">
    <location>
        <begin position="95"/>
        <end position="167"/>
    </location>
</feature>
<dbReference type="SMART" id="SM00220">
    <property type="entry name" value="S_TKc"/>
    <property type="match status" value="1"/>
</dbReference>
<evidence type="ECO:0000256" key="1">
    <source>
        <dbReference type="ARBA" id="ARBA00022741"/>
    </source>
</evidence>
<protein>
    <recommendedName>
        <fullName evidence="5">Protein kinase domain-containing protein</fullName>
    </recommendedName>
</protein>
<dbReference type="InterPro" id="IPR000488">
    <property type="entry name" value="Death_dom"/>
</dbReference>
<evidence type="ECO:0000256" key="2">
    <source>
        <dbReference type="ARBA" id="ARBA00022840"/>
    </source>
</evidence>
<dbReference type="InterPro" id="IPR008271">
    <property type="entry name" value="Ser/Thr_kinase_AS"/>
</dbReference>
<comment type="caution">
    <text evidence="6">The sequence shown here is derived from an EMBL/GenBank/DDBJ whole genome shotgun (WGS) entry which is preliminary data.</text>
</comment>
<dbReference type="InterPro" id="IPR011029">
    <property type="entry name" value="DEATH-like_dom_sf"/>
</dbReference>
<evidence type="ECO:0000313" key="6">
    <source>
        <dbReference type="EMBL" id="KAG5282090.1"/>
    </source>
</evidence>
<keyword evidence="7" id="KW-1185">Reference proteome</keyword>
<dbReference type="GO" id="GO:0005524">
    <property type="term" value="F:ATP binding"/>
    <property type="evidence" value="ECO:0007669"/>
    <property type="project" value="UniProtKB-UniRule"/>
</dbReference>
<dbReference type="Gene3D" id="1.10.510.10">
    <property type="entry name" value="Transferase(Phosphotransferase) domain 1"/>
    <property type="match status" value="1"/>
</dbReference>
<evidence type="ECO:0000256" key="3">
    <source>
        <dbReference type="PROSITE-ProRule" id="PRU10141"/>
    </source>
</evidence>
<dbReference type="PANTHER" id="PTHR27001:SF939">
    <property type="entry name" value="INTERLEUKIN 1 RECEPTOR ASSOCIATED KINASE 1"/>
    <property type="match status" value="1"/>
</dbReference>
<dbReference type="PROSITE" id="PS00108">
    <property type="entry name" value="PROTEIN_KINASE_ST"/>
    <property type="match status" value="1"/>
</dbReference>
<feature type="compositionally biased region" description="Low complexity" evidence="4">
    <location>
        <begin position="111"/>
        <end position="120"/>
    </location>
</feature>
<dbReference type="Gene3D" id="3.30.200.20">
    <property type="entry name" value="Phosphorylase Kinase, domain 1"/>
    <property type="match status" value="1"/>
</dbReference>
<dbReference type="SUPFAM" id="SSF56112">
    <property type="entry name" value="Protein kinase-like (PK-like)"/>
    <property type="match status" value="1"/>
</dbReference>
<evidence type="ECO:0000256" key="4">
    <source>
        <dbReference type="SAM" id="MobiDB-lite"/>
    </source>
</evidence>
<dbReference type="EMBL" id="JADWDJ010000004">
    <property type="protein sequence ID" value="KAG5282090.1"/>
    <property type="molecule type" value="Genomic_DNA"/>
</dbReference>
<dbReference type="Pfam" id="PF00069">
    <property type="entry name" value="Pkinase"/>
    <property type="match status" value="1"/>
</dbReference>
<feature type="compositionally biased region" description="Low complexity" evidence="4">
    <location>
        <begin position="683"/>
        <end position="697"/>
    </location>
</feature>